<keyword evidence="4" id="KW-1185">Reference proteome</keyword>
<dbReference type="Gene3D" id="3.40.630.30">
    <property type="match status" value="1"/>
</dbReference>
<accession>A0A418XVD5</accession>
<evidence type="ECO:0000256" key="1">
    <source>
        <dbReference type="SAM" id="MobiDB-lite"/>
    </source>
</evidence>
<dbReference type="OrthoDB" id="5355033at2"/>
<dbReference type="PROSITE" id="PS51186">
    <property type="entry name" value="GNAT"/>
    <property type="match status" value="1"/>
</dbReference>
<dbReference type="InterPro" id="IPR016181">
    <property type="entry name" value="Acyl_CoA_acyltransferase"/>
</dbReference>
<dbReference type="AlphaFoldDB" id="A0A418XVD5"/>
<dbReference type="Pfam" id="PF13673">
    <property type="entry name" value="Acetyltransf_10"/>
    <property type="match status" value="1"/>
</dbReference>
<dbReference type="SUPFAM" id="SSF55729">
    <property type="entry name" value="Acyl-CoA N-acyltransferases (Nat)"/>
    <property type="match status" value="1"/>
</dbReference>
<proteinExistence type="predicted"/>
<evidence type="ECO:0000259" key="2">
    <source>
        <dbReference type="PROSITE" id="PS51186"/>
    </source>
</evidence>
<gene>
    <name evidence="3" type="ORF">D4A39_12830</name>
</gene>
<organism evidence="3 4">
    <name type="scientific">Alcanivorax profundi</name>
    <dbReference type="NCBI Taxonomy" id="2338368"/>
    <lineage>
        <taxon>Bacteria</taxon>
        <taxon>Pseudomonadati</taxon>
        <taxon>Pseudomonadota</taxon>
        <taxon>Gammaproteobacteria</taxon>
        <taxon>Oceanospirillales</taxon>
        <taxon>Alcanivoracaceae</taxon>
        <taxon>Alcanivorax</taxon>
    </lineage>
</organism>
<dbReference type="InterPro" id="IPR052564">
    <property type="entry name" value="N-acetyltrans/Recomb-assoc"/>
</dbReference>
<feature type="domain" description="N-acetyltransferase" evidence="2">
    <location>
        <begin position="53"/>
        <end position="204"/>
    </location>
</feature>
<dbReference type="CDD" id="cd04301">
    <property type="entry name" value="NAT_SF"/>
    <property type="match status" value="1"/>
</dbReference>
<dbReference type="Proteomes" id="UP000283734">
    <property type="component" value="Unassembled WGS sequence"/>
</dbReference>
<sequence>MLQWLRRLFQGPAKDATPQQAPRPEDDAPPVETPQSEVPAPPPADPMAPFLPFQIRPLEVADLNRLLGVFRDAIQVGSAGEYDQQQRDAWSRGQNYDSLISLLSEGETVVAQWDDELVGFAQRIADNINMVYVHPDSARVGIATLLYQHLEDSARVEGIPSLITHASLTALEFFRFMGFDSEGEEQADRGGVNLKRHLMRKSLGNFQ</sequence>
<dbReference type="InterPro" id="IPR000182">
    <property type="entry name" value="GNAT_dom"/>
</dbReference>
<protein>
    <submittedName>
        <fullName evidence="3">GNAT family N-acetyltransferase</fullName>
    </submittedName>
</protein>
<dbReference type="EMBL" id="QYYA01000004">
    <property type="protein sequence ID" value="RJG16708.1"/>
    <property type="molecule type" value="Genomic_DNA"/>
</dbReference>
<reference evidence="3 4" key="1">
    <citation type="submission" date="2018-09" db="EMBL/GenBank/DDBJ databases">
        <title>Alcanivorax profundi sp. nov., isolated from 1000 m-depth seawater of the Mariana Trench.</title>
        <authorList>
            <person name="Liu J."/>
        </authorList>
    </citation>
    <scope>NUCLEOTIDE SEQUENCE [LARGE SCALE GENOMIC DNA]</scope>
    <source>
        <strain evidence="3 4">MTEO17</strain>
    </source>
</reference>
<keyword evidence="3" id="KW-0808">Transferase</keyword>
<dbReference type="PANTHER" id="PTHR43451">
    <property type="entry name" value="ACETYLTRANSFERASE (GNAT) FAMILY PROTEIN"/>
    <property type="match status" value="1"/>
</dbReference>
<dbReference type="RefSeq" id="WP_119918281.1">
    <property type="nucleotide sequence ID" value="NZ_QYYA01000004.1"/>
</dbReference>
<dbReference type="PANTHER" id="PTHR43451:SF1">
    <property type="entry name" value="ACETYLTRANSFERASE"/>
    <property type="match status" value="1"/>
</dbReference>
<comment type="caution">
    <text evidence="3">The sequence shown here is derived from an EMBL/GenBank/DDBJ whole genome shotgun (WGS) entry which is preliminary data.</text>
</comment>
<evidence type="ECO:0000313" key="3">
    <source>
        <dbReference type="EMBL" id="RJG16708.1"/>
    </source>
</evidence>
<name>A0A418XVD5_9GAMM</name>
<dbReference type="GO" id="GO:0016747">
    <property type="term" value="F:acyltransferase activity, transferring groups other than amino-acyl groups"/>
    <property type="evidence" value="ECO:0007669"/>
    <property type="project" value="InterPro"/>
</dbReference>
<evidence type="ECO:0000313" key="4">
    <source>
        <dbReference type="Proteomes" id="UP000283734"/>
    </source>
</evidence>
<feature type="region of interest" description="Disordered" evidence="1">
    <location>
        <begin position="8"/>
        <end position="49"/>
    </location>
</feature>